<keyword evidence="2" id="KW-0479">Metal-binding</keyword>
<keyword evidence="6" id="KW-0520">NAD</keyword>
<gene>
    <name evidence="11" type="ORF">HUJ06_016039</name>
</gene>
<keyword evidence="4" id="KW-0862">Zinc</keyword>
<dbReference type="PANTHER" id="PTHR13871">
    <property type="entry name" value="THIOREDOXIN"/>
    <property type="match status" value="1"/>
</dbReference>
<dbReference type="PANTHER" id="PTHR13871:SF7">
    <property type="entry name" value="NUCLEOREDOXIN 2-RELATED"/>
    <property type="match status" value="1"/>
</dbReference>
<evidence type="ECO:0000256" key="6">
    <source>
        <dbReference type="ARBA" id="ARBA00023027"/>
    </source>
</evidence>
<keyword evidence="12" id="KW-1185">Reference proteome</keyword>
<dbReference type="SMART" id="SM00109">
    <property type="entry name" value="C1"/>
    <property type="match status" value="1"/>
</dbReference>
<dbReference type="InterPro" id="IPR036249">
    <property type="entry name" value="Thioredoxin-like_sf"/>
</dbReference>
<dbReference type="SUPFAM" id="SSF52833">
    <property type="entry name" value="Thioredoxin-like"/>
    <property type="match status" value="2"/>
</dbReference>
<dbReference type="SUPFAM" id="SSF57889">
    <property type="entry name" value="Cysteine-rich domain"/>
    <property type="match status" value="1"/>
</dbReference>
<dbReference type="Pfam" id="PF13905">
    <property type="entry name" value="Thioredoxin_8"/>
    <property type="match status" value="2"/>
</dbReference>
<comment type="similarity">
    <text evidence="7">Belongs to the nucleoredoxin family.</text>
</comment>
<comment type="catalytic activity">
    <reaction evidence="9">
        <text>[protein]-dithiol + NADP(+) = [protein]-disulfide + NADPH + H(+)</text>
        <dbReference type="Rhea" id="RHEA:18753"/>
        <dbReference type="Rhea" id="RHEA-COMP:10593"/>
        <dbReference type="Rhea" id="RHEA-COMP:10594"/>
        <dbReference type="ChEBI" id="CHEBI:15378"/>
        <dbReference type="ChEBI" id="CHEBI:29950"/>
        <dbReference type="ChEBI" id="CHEBI:50058"/>
        <dbReference type="ChEBI" id="CHEBI:57783"/>
        <dbReference type="ChEBI" id="CHEBI:58349"/>
        <dbReference type="EC" id="1.8.1.8"/>
    </reaction>
</comment>
<feature type="domain" description="Thioredoxin" evidence="10">
    <location>
        <begin position="23"/>
        <end position="214"/>
    </location>
</feature>
<dbReference type="InterPro" id="IPR013766">
    <property type="entry name" value="Thioredoxin_domain"/>
</dbReference>
<evidence type="ECO:0000256" key="1">
    <source>
        <dbReference type="ARBA" id="ARBA00012612"/>
    </source>
</evidence>
<feature type="domain" description="Thioredoxin" evidence="10">
    <location>
        <begin position="232"/>
        <end position="382"/>
    </location>
</feature>
<evidence type="ECO:0000256" key="2">
    <source>
        <dbReference type="ARBA" id="ARBA00022723"/>
    </source>
</evidence>
<dbReference type="EMBL" id="DUZY01000005">
    <property type="protein sequence ID" value="DAD41716.1"/>
    <property type="molecule type" value="Genomic_DNA"/>
</dbReference>
<dbReference type="AlphaFoldDB" id="A0A822ZFC9"/>
<evidence type="ECO:0000259" key="10">
    <source>
        <dbReference type="PROSITE" id="PS51352"/>
    </source>
</evidence>
<evidence type="ECO:0000256" key="9">
    <source>
        <dbReference type="ARBA" id="ARBA00047804"/>
    </source>
</evidence>
<keyword evidence="3" id="KW-0677">Repeat</keyword>
<comment type="caution">
    <text evidence="11">The sequence shown here is derived from an EMBL/GenBank/DDBJ whole genome shotgun (WGS) entry which is preliminary data.</text>
</comment>
<accession>A0A822ZFC9</accession>
<evidence type="ECO:0000256" key="3">
    <source>
        <dbReference type="ARBA" id="ARBA00022737"/>
    </source>
</evidence>
<name>A0A822ZFC9_NELNU</name>
<evidence type="ECO:0000256" key="7">
    <source>
        <dbReference type="ARBA" id="ARBA00025782"/>
    </source>
</evidence>
<evidence type="ECO:0000313" key="11">
    <source>
        <dbReference type="EMBL" id="DAD41716.1"/>
    </source>
</evidence>
<dbReference type="GO" id="GO:0047134">
    <property type="term" value="F:protein-disulfide reductase [NAD(P)H] activity"/>
    <property type="evidence" value="ECO:0007669"/>
    <property type="project" value="UniProtKB-EC"/>
</dbReference>
<keyword evidence="5" id="KW-0560">Oxidoreductase</keyword>
<comment type="catalytic activity">
    <reaction evidence="8">
        <text>[protein]-dithiol + NAD(+) = [protein]-disulfide + NADH + H(+)</text>
        <dbReference type="Rhea" id="RHEA:18749"/>
        <dbReference type="Rhea" id="RHEA-COMP:10593"/>
        <dbReference type="Rhea" id="RHEA-COMP:10594"/>
        <dbReference type="ChEBI" id="CHEBI:15378"/>
        <dbReference type="ChEBI" id="CHEBI:29950"/>
        <dbReference type="ChEBI" id="CHEBI:50058"/>
        <dbReference type="ChEBI" id="CHEBI:57540"/>
        <dbReference type="ChEBI" id="CHEBI:57945"/>
        <dbReference type="EC" id="1.8.1.8"/>
    </reaction>
</comment>
<dbReference type="Gene3D" id="3.40.30.10">
    <property type="entry name" value="Glutaredoxin"/>
    <property type="match status" value="2"/>
</dbReference>
<reference evidence="11 12" key="1">
    <citation type="journal article" date="2020" name="Mol. Biol. Evol.">
        <title>Distinct Expression and Methylation Patterns for Genes with Different Fates following a Single Whole-Genome Duplication in Flowering Plants.</title>
        <authorList>
            <person name="Shi T."/>
            <person name="Rahmani R.S."/>
            <person name="Gugger P.F."/>
            <person name="Wang M."/>
            <person name="Li H."/>
            <person name="Zhang Y."/>
            <person name="Li Z."/>
            <person name="Wang Q."/>
            <person name="Van de Peer Y."/>
            <person name="Marchal K."/>
            <person name="Chen J."/>
        </authorList>
    </citation>
    <scope>NUCLEOTIDE SEQUENCE [LARGE SCALE GENOMIC DNA]</scope>
    <source>
        <tissue evidence="11">Leaf</tissue>
    </source>
</reference>
<dbReference type="Proteomes" id="UP000607653">
    <property type="component" value="Unassembled WGS sequence"/>
</dbReference>
<evidence type="ECO:0000256" key="5">
    <source>
        <dbReference type="ARBA" id="ARBA00023002"/>
    </source>
</evidence>
<dbReference type="PROSITE" id="PS51352">
    <property type="entry name" value="THIOREDOXIN_2"/>
    <property type="match status" value="2"/>
</dbReference>
<dbReference type="Pfam" id="PF03107">
    <property type="entry name" value="C1_2"/>
    <property type="match status" value="1"/>
</dbReference>
<dbReference type="InterPro" id="IPR046349">
    <property type="entry name" value="C1-like_sf"/>
</dbReference>
<dbReference type="InterPro" id="IPR052259">
    <property type="entry name" value="Nucleoredoxin-like"/>
</dbReference>
<dbReference type="InterPro" id="IPR002219">
    <property type="entry name" value="PKC_DAG/PE"/>
</dbReference>
<evidence type="ECO:0000313" key="12">
    <source>
        <dbReference type="Proteomes" id="UP000607653"/>
    </source>
</evidence>
<proteinExistence type="inferred from homology"/>
<dbReference type="InterPro" id="IPR012336">
    <property type="entry name" value="Thioredoxin-like_fold"/>
</dbReference>
<dbReference type="InterPro" id="IPR004146">
    <property type="entry name" value="DC1"/>
</dbReference>
<dbReference type="EC" id="1.8.1.8" evidence="1"/>
<protein>
    <recommendedName>
        <fullName evidence="1">protein-disulfide reductase</fullName>
        <ecNumber evidence="1">1.8.1.8</ecNumber>
    </recommendedName>
</protein>
<evidence type="ECO:0000256" key="4">
    <source>
        <dbReference type="ARBA" id="ARBA00022833"/>
    </source>
</evidence>
<organism evidence="11 12">
    <name type="scientific">Nelumbo nucifera</name>
    <name type="common">Sacred lotus</name>
    <dbReference type="NCBI Taxonomy" id="4432"/>
    <lineage>
        <taxon>Eukaryota</taxon>
        <taxon>Viridiplantae</taxon>
        <taxon>Streptophyta</taxon>
        <taxon>Embryophyta</taxon>
        <taxon>Tracheophyta</taxon>
        <taxon>Spermatophyta</taxon>
        <taxon>Magnoliopsida</taxon>
        <taxon>Proteales</taxon>
        <taxon>Nelumbonaceae</taxon>
        <taxon>Nelumbo</taxon>
    </lineage>
</organism>
<sequence length="450" mass="51120">MNKDEMWVLNSESYKAPSSRFSSLLASKDRDFLLSPTENQVSLSLSLALTLIVQNKRNSDPIWSDYECVLRREIVKVSDLDGKVVGIYFSANWYPPCRKFTPILAGVYEQLKGRGCGFEVVFVSSDEDCDAFASYRSSMPWLAIPFSDLESKKGLNRRFEIEDIPCLIILQPVSTDNEEDEILRDGVELIYRYGVRAFPFTKQRLEELEKEEREKHENQTITNLLTNHNRNFLLGHGHPVPKQVDVGSLVGKTVGLYFSAQWCLPCLKFTPKLISIYHKIKEMLVEEKENEDFEIVFVSSDSEQVGFDSYFGTMPWLALPFGDPTVRSLTKYFDVQRVPCLVILGPDGKTLTKQGRNLINLYQEKAYPFTKAQLEFLEKLKDEEAKGLPLSEYHAGHRHELTLVSEGTGGGPFICCECDEQGFGWAYQCIDCGYEVHTNCVKAVNRGSAG</sequence>
<dbReference type="GO" id="GO:0046872">
    <property type="term" value="F:metal ion binding"/>
    <property type="evidence" value="ECO:0007669"/>
    <property type="project" value="UniProtKB-KW"/>
</dbReference>
<evidence type="ECO:0000256" key="8">
    <source>
        <dbReference type="ARBA" id="ARBA00047388"/>
    </source>
</evidence>